<dbReference type="InterPro" id="IPR018109">
    <property type="entry name" value="Folylpolyglutamate_synth_CS"/>
</dbReference>
<evidence type="ECO:0000256" key="2">
    <source>
        <dbReference type="ARBA" id="ARBA00004305"/>
    </source>
</evidence>
<evidence type="ECO:0000256" key="14">
    <source>
        <dbReference type="ARBA" id="ARBA00022840"/>
    </source>
</evidence>
<dbReference type="InterPro" id="IPR036565">
    <property type="entry name" value="Mur-like_cat_sf"/>
</dbReference>
<keyword evidence="12 22" id="KW-0547">Nucleotide-binding</keyword>
<feature type="binding site" evidence="23">
    <location>
        <position position="207"/>
    </location>
    <ligand>
        <name>Mg(2+)</name>
        <dbReference type="ChEBI" id="CHEBI:18420"/>
        <label>1</label>
    </ligand>
</feature>
<dbReference type="GO" id="GO:0005743">
    <property type="term" value="C:mitochondrial inner membrane"/>
    <property type="evidence" value="ECO:0007669"/>
    <property type="project" value="UniProtKB-SubCell"/>
</dbReference>
<keyword evidence="25" id="KW-1185">Reference proteome</keyword>
<evidence type="ECO:0000256" key="15">
    <source>
        <dbReference type="ARBA" id="ARBA00022842"/>
    </source>
</evidence>
<evidence type="ECO:0000256" key="6">
    <source>
        <dbReference type="ARBA" id="ARBA00013025"/>
    </source>
</evidence>
<protein>
    <recommendedName>
        <fullName evidence="7 21">Folylpolyglutamate synthase</fullName>
        <ecNumber evidence="6 21">6.3.2.17</ecNumber>
    </recommendedName>
    <alternativeName>
        <fullName evidence="19 21">Folylpoly-gamma-glutamate synthetase</fullName>
    </alternativeName>
    <alternativeName>
        <fullName evidence="18 21">Tetrahydrofolylpolyglutamate synthase</fullName>
    </alternativeName>
</protein>
<evidence type="ECO:0000256" key="22">
    <source>
        <dbReference type="PIRSR" id="PIRSR038895-1"/>
    </source>
</evidence>
<evidence type="ECO:0000256" key="16">
    <source>
        <dbReference type="ARBA" id="ARBA00023128"/>
    </source>
</evidence>
<keyword evidence="13" id="KW-0999">Mitochondrion inner membrane</keyword>
<keyword evidence="9 21" id="KW-0554">One-carbon metabolism</keyword>
<dbReference type="SUPFAM" id="SSF53244">
    <property type="entry name" value="MurD-like peptide ligases, peptide-binding domain"/>
    <property type="match status" value="1"/>
</dbReference>
<dbReference type="InterPro" id="IPR036615">
    <property type="entry name" value="Mur_ligase_C_dom_sf"/>
</dbReference>
<comment type="caution">
    <text evidence="24">The sequence shown here is derived from an EMBL/GenBank/DDBJ whole genome shotgun (WGS) entry which is preliminary data.</text>
</comment>
<dbReference type="GO" id="GO:0005524">
    <property type="term" value="F:ATP binding"/>
    <property type="evidence" value="ECO:0007669"/>
    <property type="project" value="UniProtKB-KW"/>
</dbReference>
<evidence type="ECO:0000313" key="24">
    <source>
        <dbReference type="EMBL" id="KAB1201445.1"/>
    </source>
</evidence>
<evidence type="ECO:0000256" key="23">
    <source>
        <dbReference type="PIRSR" id="PIRSR038895-2"/>
    </source>
</evidence>
<gene>
    <name evidence="24" type="ORF">CJ030_MR0G003680</name>
</gene>
<feature type="binding site" evidence="23">
    <location>
        <position position="179"/>
    </location>
    <ligand>
        <name>Mg(2+)</name>
        <dbReference type="ChEBI" id="CHEBI:18420"/>
        <label>1</label>
    </ligand>
</feature>
<evidence type="ECO:0000256" key="4">
    <source>
        <dbReference type="ARBA" id="ARBA00005150"/>
    </source>
</evidence>
<dbReference type="Gene3D" id="3.90.190.20">
    <property type="entry name" value="Mur ligase, C-terminal domain"/>
    <property type="match status" value="1"/>
</dbReference>
<dbReference type="GO" id="GO:0006730">
    <property type="term" value="P:one-carbon metabolic process"/>
    <property type="evidence" value="ECO:0007669"/>
    <property type="project" value="UniProtKB-KW"/>
</dbReference>
<comment type="function">
    <text evidence="21">Catalyzes conversion of folates to polyglutamate derivatives allowing concentration of folate compounds in the cell and the intracellular retention of these cofactors, which are important substrates for most of the folate-dependent enzymes that are involved in one-carbon transfer reactions involved in purine, pyrimidine and amino acid synthesis.</text>
</comment>
<evidence type="ECO:0000256" key="17">
    <source>
        <dbReference type="ARBA" id="ARBA00023136"/>
    </source>
</evidence>
<dbReference type="Proteomes" id="UP000516437">
    <property type="component" value="Unassembled WGS sequence"/>
</dbReference>
<dbReference type="SUPFAM" id="SSF53623">
    <property type="entry name" value="MurD-like peptide ligases, catalytic domain"/>
    <property type="match status" value="1"/>
</dbReference>
<feature type="binding site" evidence="22">
    <location>
        <position position="329"/>
    </location>
    <ligand>
        <name>ATP</name>
        <dbReference type="ChEBI" id="CHEBI:30616"/>
    </ligand>
</feature>
<dbReference type="FunFam" id="3.90.190.20:FF:000011">
    <property type="entry name" value="Folylpolyglutamate synthase"/>
    <property type="match status" value="1"/>
</dbReference>
<dbReference type="NCBIfam" id="TIGR01499">
    <property type="entry name" value="folC"/>
    <property type="match status" value="1"/>
</dbReference>
<dbReference type="GO" id="GO:0046872">
    <property type="term" value="F:metal ion binding"/>
    <property type="evidence" value="ECO:0007669"/>
    <property type="project" value="UniProtKB-KW"/>
</dbReference>
<dbReference type="GO" id="GO:0004326">
    <property type="term" value="F:tetrahydrofolylpolyglutamate synthase activity"/>
    <property type="evidence" value="ECO:0007669"/>
    <property type="project" value="UniProtKB-EC"/>
</dbReference>
<evidence type="ECO:0000256" key="11">
    <source>
        <dbReference type="ARBA" id="ARBA00022723"/>
    </source>
</evidence>
<dbReference type="OrthoDB" id="5212574at2759"/>
<reference evidence="24 25" key="1">
    <citation type="journal article" date="2019" name="Plant Biotechnol. J.">
        <title>The red bayberry genome and genetic basis of sex determination.</title>
        <authorList>
            <person name="Jia H.M."/>
            <person name="Jia H.J."/>
            <person name="Cai Q.L."/>
            <person name="Wang Y."/>
            <person name="Zhao H.B."/>
            <person name="Yang W.F."/>
            <person name="Wang G.Y."/>
            <person name="Li Y.H."/>
            <person name="Zhan D.L."/>
            <person name="Shen Y.T."/>
            <person name="Niu Q.F."/>
            <person name="Chang L."/>
            <person name="Qiu J."/>
            <person name="Zhao L."/>
            <person name="Xie H.B."/>
            <person name="Fu W.Y."/>
            <person name="Jin J."/>
            <person name="Li X.W."/>
            <person name="Jiao Y."/>
            <person name="Zhou C.C."/>
            <person name="Tu T."/>
            <person name="Chai C.Y."/>
            <person name="Gao J.L."/>
            <person name="Fan L.J."/>
            <person name="van de Weg E."/>
            <person name="Wang J.Y."/>
            <person name="Gao Z.S."/>
        </authorList>
    </citation>
    <scope>NUCLEOTIDE SEQUENCE [LARGE SCALE GENOMIC DNA]</scope>
    <source>
        <tissue evidence="24">Leaves</tissue>
    </source>
</reference>
<evidence type="ECO:0000256" key="20">
    <source>
        <dbReference type="ARBA" id="ARBA00047493"/>
    </source>
</evidence>
<evidence type="ECO:0000256" key="13">
    <source>
        <dbReference type="ARBA" id="ARBA00022792"/>
    </source>
</evidence>
<keyword evidence="10 21" id="KW-0436">Ligase</keyword>
<comment type="pathway">
    <text evidence="4 21">Cofactor biosynthesis; tetrahydrofolylpolyglutamate biosynthesis.</text>
</comment>
<comment type="subcellular location">
    <subcellularLocation>
        <location evidence="3">Cytoplasm</location>
    </subcellularLocation>
    <subcellularLocation>
        <location evidence="1">Mitochondrion inner membrane</location>
    </subcellularLocation>
    <subcellularLocation>
        <location evidence="2">Mitochondrion matrix</location>
    </subcellularLocation>
</comment>
<evidence type="ECO:0000256" key="3">
    <source>
        <dbReference type="ARBA" id="ARBA00004496"/>
    </source>
</evidence>
<dbReference type="InterPro" id="IPR001645">
    <property type="entry name" value="Folylpolyglutamate_synth"/>
</dbReference>
<evidence type="ECO:0000313" key="25">
    <source>
        <dbReference type="Proteomes" id="UP000516437"/>
    </source>
</evidence>
<dbReference type="PANTHER" id="PTHR11136">
    <property type="entry name" value="FOLYLPOLYGLUTAMATE SYNTHASE-RELATED"/>
    <property type="match status" value="1"/>
</dbReference>
<evidence type="ECO:0000256" key="19">
    <source>
        <dbReference type="ARBA" id="ARBA00030876"/>
    </source>
</evidence>
<evidence type="ECO:0000256" key="1">
    <source>
        <dbReference type="ARBA" id="ARBA00004273"/>
    </source>
</evidence>
<feature type="binding site" evidence="22">
    <location>
        <position position="359"/>
    </location>
    <ligand>
        <name>ATP</name>
        <dbReference type="ChEBI" id="CHEBI:30616"/>
    </ligand>
</feature>
<sequence length="590" mass="65201">MSSEVVEKMVTDVVVKECVQDFPLPSSYEAAMEALSSLITRRNRGDKSSVGGKYGKLERMSEYLKILGLKEQIDGLNIIHVAGTKGKGSTCTFSEAILRECGFQTGLFTSPHLIDVRERFRINGLEISEDKFLQYFWDCWNQLKEKVTEHLPMPPLFQFLTVLAFKIFICEKVDVAIIEVGLGGQKDSTNVIEKPIVCGIASLGMDHTETLGNTLGSIASHKAGIFKPQIPAFTVPQLSEAMDVILERAHELKVPLNVAAPLDKTKLGGLKLSLSGDHQFINAGLAVSLCKCWLQRTGNWEKLFQNDIREADLPEAFLRGLSTAQIAGRAQIVCDMYSESSKSLNSSKNSCGDLIFYLDGAHSPESMEFCAKWFSSAVGGIKKSSPSSIKVDNNEEILGNGHIQHKSERMEESDKLLKQILLFNCMDVRDPQTLLPPLVSTCTSSGTRFSKALFVPSMSTYNKVTSGASVIPSDICSRDLSWQFHLQRLWEKVIHGKGLSVHNAEVGTLNDRGARMDKATILPPHEFLYEDASHCSPAENYFACSAVMPSLPLTIKWLRDCVKENPSLKVQVLVTGSLHLVGDVLKLLKR</sequence>
<dbReference type="PROSITE" id="PS01012">
    <property type="entry name" value="FOLYLPOLYGLU_SYNT_2"/>
    <property type="match status" value="1"/>
</dbReference>
<evidence type="ECO:0000256" key="18">
    <source>
        <dbReference type="ARBA" id="ARBA00030592"/>
    </source>
</evidence>
<organism evidence="24 25">
    <name type="scientific">Morella rubra</name>
    <name type="common">Chinese bayberry</name>
    <dbReference type="NCBI Taxonomy" id="262757"/>
    <lineage>
        <taxon>Eukaryota</taxon>
        <taxon>Viridiplantae</taxon>
        <taxon>Streptophyta</taxon>
        <taxon>Embryophyta</taxon>
        <taxon>Tracheophyta</taxon>
        <taxon>Spermatophyta</taxon>
        <taxon>Magnoliopsida</taxon>
        <taxon>eudicotyledons</taxon>
        <taxon>Gunneridae</taxon>
        <taxon>Pentapetalae</taxon>
        <taxon>rosids</taxon>
        <taxon>fabids</taxon>
        <taxon>Fagales</taxon>
        <taxon>Myricaceae</taxon>
        <taxon>Morella</taxon>
    </lineage>
</organism>
<dbReference type="EMBL" id="RXIC02000066">
    <property type="protein sequence ID" value="KAB1201445.1"/>
    <property type="molecule type" value="Genomic_DNA"/>
</dbReference>
<dbReference type="EC" id="6.3.2.17" evidence="6 21"/>
<feature type="binding site" evidence="23">
    <location>
        <position position="110"/>
    </location>
    <ligand>
        <name>Mg(2+)</name>
        <dbReference type="ChEBI" id="CHEBI:18420"/>
        <label>1</label>
    </ligand>
</feature>
<dbReference type="UniPathway" id="UPA00850"/>
<keyword evidence="17" id="KW-0472">Membrane</keyword>
<keyword evidence="15 23" id="KW-0460">Magnesium</keyword>
<dbReference type="GO" id="GO:0005829">
    <property type="term" value="C:cytosol"/>
    <property type="evidence" value="ECO:0007669"/>
    <property type="project" value="TreeGrafter"/>
</dbReference>
<dbReference type="Gene3D" id="3.40.1190.10">
    <property type="entry name" value="Mur-like, catalytic domain"/>
    <property type="match status" value="1"/>
</dbReference>
<comment type="similarity">
    <text evidence="5 21">Belongs to the folylpolyglutamate synthase family.</text>
</comment>
<dbReference type="GO" id="GO:0005759">
    <property type="term" value="C:mitochondrial matrix"/>
    <property type="evidence" value="ECO:0007669"/>
    <property type="project" value="UniProtKB-SubCell"/>
</dbReference>
<name>A0A6A1UM24_9ROSI</name>
<comment type="cofactor">
    <cofactor evidence="21">
        <name>a monovalent cation</name>
        <dbReference type="ChEBI" id="CHEBI:60242"/>
    </cofactor>
    <text evidence="21">A monovalent cation.</text>
</comment>
<keyword evidence="14 22" id="KW-0067">ATP-binding</keyword>
<evidence type="ECO:0000256" key="10">
    <source>
        <dbReference type="ARBA" id="ARBA00022598"/>
    </source>
</evidence>
<proteinExistence type="inferred from homology"/>
<evidence type="ECO:0000256" key="12">
    <source>
        <dbReference type="ARBA" id="ARBA00022741"/>
    </source>
</evidence>
<dbReference type="PANTHER" id="PTHR11136:SF5">
    <property type="entry name" value="FOLYLPOLYGLUTAMATE SYNTHASE, MITOCHONDRIAL"/>
    <property type="match status" value="1"/>
</dbReference>
<dbReference type="FunFam" id="3.40.1190.10:FF:000017">
    <property type="entry name" value="Folylpolyglutamate synthase"/>
    <property type="match status" value="1"/>
</dbReference>
<evidence type="ECO:0000256" key="8">
    <source>
        <dbReference type="ARBA" id="ARBA00022490"/>
    </source>
</evidence>
<evidence type="ECO:0000256" key="21">
    <source>
        <dbReference type="PIRNR" id="PIRNR038895"/>
    </source>
</evidence>
<keyword evidence="16" id="KW-0496">Mitochondrion</keyword>
<dbReference type="InterPro" id="IPR023600">
    <property type="entry name" value="Folylpolyglutamate_synth_euk"/>
</dbReference>
<evidence type="ECO:0000256" key="7">
    <source>
        <dbReference type="ARBA" id="ARBA00018660"/>
    </source>
</evidence>
<dbReference type="PIRSF" id="PIRSF038895">
    <property type="entry name" value="FPGS"/>
    <property type="match status" value="1"/>
</dbReference>
<evidence type="ECO:0000256" key="9">
    <source>
        <dbReference type="ARBA" id="ARBA00022563"/>
    </source>
</evidence>
<evidence type="ECO:0000256" key="5">
    <source>
        <dbReference type="ARBA" id="ARBA00008276"/>
    </source>
</evidence>
<keyword evidence="8" id="KW-0963">Cytoplasm</keyword>
<dbReference type="AlphaFoldDB" id="A0A6A1UM24"/>
<comment type="catalytic activity">
    <reaction evidence="20 21">
        <text>(6S)-5,6,7,8-tetrahydrofolyl-(gamma-L-Glu)(n) + L-glutamate + ATP = (6S)-5,6,7,8-tetrahydrofolyl-(gamma-L-Glu)(n+1) + ADP + phosphate + H(+)</text>
        <dbReference type="Rhea" id="RHEA:10580"/>
        <dbReference type="Rhea" id="RHEA-COMP:14738"/>
        <dbReference type="Rhea" id="RHEA-COMP:14740"/>
        <dbReference type="ChEBI" id="CHEBI:15378"/>
        <dbReference type="ChEBI" id="CHEBI:29985"/>
        <dbReference type="ChEBI" id="CHEBI:30616"/>
        <dbReference type="ChEBI" id="CHEBI:43474"/>
        <dbReference type="ChEBI" id="CHEBI:141005"/>
        <dbReference type="ChEBI" id="CHEBI:456216"/>
        <dbReference type="EC" id="6.3.2.17"/>
    </reaction>
</comment>
<keyword evidence="11 23" id="KW-0479">Metal-binding</keyword>
<accession>A0A6A1UM24</accession>